<feature type="compositionally biased region" description="Basic and acidic residues" evidence="1">
    <location>
        <begin position="533"/>
        <end position="543"/>
    </location>
</feature>
<feature type="region of interest" description="Disordered" evidence="1">
    <location>
        <begin position="509"/>
        <end position="543"/>
    </location>
</feature>
<name>A0A518CYF7_9BACT</name>
<reference evidence="2 3" key="1">
    <citation type="submission" date="2019-02" db="EMBL/GenBank/DDBJ databases">
        <title>Deep-cultivation of Planctomycetes and their phenomic and genomic characterization uncovers novel biology.</title>
        <authorList>
            <person name="Wiegand S."/>
            <person name="Jogler M."/>
            <person name="Boedeker C."/>
            <person name="Pinto D."/>
            <person name="Vollmers J."/>
            <person name="Rivas-Marin E."/>
            <person name="Kohn T."/>
            <person name="Peeters S.H."/>
            <person name="Heuer A."/>
            <person name="Rast P."/>
            <person name="Oberbeckmann S."/>
            <person name="Bunk B."/>
            <person name="Jeske O."/>
            <person name="Meyerdierks A."/>
            <person name="Storesund J.E."/>
            <person name="Kallscheuer N."/>
            <person name="Luecker S."/>
            <person name="Lage O.M."/>
            <person name="Pohl T."/>
            <person name="Merkel B.J."/>
            <person name="Hornburger P."/>
            <person name="Mueller R.-W."/>
            <person name="Bruemmer F."/>
            <person name="Labrenz M."/>
            <person name="Spormann A.M."/>
            <person name="Op den Camp H."/>
            <person name="Overmann J."/>
            <person name="Amann R."/>
            <person name="Jetten M.S.M."/>
            <person name="Mascher T."/>
            <person name="Medema M.H."/>
            <person name="Devos D.P."/>
            <person name="Kaster A.-K."/>
            <person name="Ovreas L."/>
            <person name="Rohde M."/>
            <person name="Galperin M.Y."/>
            <person name="Jogler C."/>
        </authorList>
    </citation>
    <scope>NUCLEOTIDE SEQUENCE [LARGE SCALE GENOMIC DNA]</scope>
    <source>
        <strain evidence="2 3">Pla163</strain>
    </source>
</reference>
<dbReference type="Proteomes" id="UP000319342">
    <property type="component" value="Chromosome"/>
</dbReference>
<dbReference type="PANTHER" id="PTHR43881">
    <property type="entry name" value="GAMMA-GLUTAMYLTRANSPEPTIDASE (AFU_ORTHOLOGUE AFUA_4G13580)"/>
    <property type="match status" value="1"/>
</dbReference>
<evidence type="ECO:0000313" key="3">
    <source>
        <dbReference type="Proteomes" id="UP000319342"/>
    </source>
</evidence>
<organism evidence="2 3">
    <name type="scientific">Rohdeia mirabilis</name>
    <dbReference type="NCBI Taxonomy" id="2528008"/>
    <lineage>
        <taxon>Bacteria</taxon>
        <taxon>Pseudomonadati</taxon>
        <taxon>Planctomycetota</taxon>
        <taxon>Planctomycetia</taxon>
        <taxon>Planctomycetia incertae sedis</taxon>
        <taxon>Rohdeia</taxon>
    </lineage>
</organism>
<accession>A0A518CYF7</accession>
<dbReference type="EC" id="2.3.2.2" evidence="2"/>
<dbReference type="InterPro" id="IPR043138">
    <property type="entry name" value="GGT_lsub"/>
</dbReference>
<dbReference type="InterPro" id="IPR043137">
    <property type="entry name" value="GGT_ssub_C"/>
</dbReference>
<dbReference type="EMBL" id="CP036290">
    <property type="protein sequence ID" value="QDU84255.1"/>
    <property type="molecule type" value="Genomic_DNA"/>
</dbReference>
<dbReference type="AlphaFoldDB" id="A0A518CYF7"/>
<protein>
    <submittedName>
        <fullName evidence="2">Gamma-glutamyltransferase YwrD</fullName>
        <ecNumber evidence="2">2.3.2.2</ecNumber>
    </submittedName>
</protein>
<keyword evidence="2" id="KW-0808">Transferase</keyword>
<proteinExistence type="predicted"/>
<sequence length="543" mass="56438">MVATSQPLATSAALAVLRDGGSAVDAALCANAVLGVVEPTGCGIGGDLMAIVHDPKERAVVGFNGSGRSPLALTRAVLEERGVTAIPARGGLAVSVPGCVDGWCALHERFGVLPLARVLEPAIGYAREGFPLSPVIAHEWAAGLANLKQYQSFTDQFAQDGKAPLPGRTFVRRGLADVLQRIAEQGRAAFYEGDVARAIERAVGADGGLLSMRDLADHAGEWVEPLCVTYRDLKVYELPGNTQGPTALEMLALLEHFDVASLDFQSADHVHLFTEIKKLAFADRARFIGDSSHPTSSGSAGDGSIVLDPGYVAERARLVSMERAAVEVPSGAPLVAQGDTVTLAVGDAGGQMVSLIQSNFRGFGSGIAPSGLGFVLQNRGELFDLSPGAGANAYAPGKRPFHTIIPGFAKRGGESYLAFGVMGGDTQPQAHAQVLSNLVDFGLDLQAAGDVPRWVHLGEASPTDTPAGGGIEGVGELVLETGIDAEVARGLEARGHRVRADAQRRSGHFGGYQAVARSSTTESSKRVYSGGSDVRKDGNAAGF</sequence>
<dbReference type="GO" id="GO:0103068">
    <property type="term" value="F:leukotriene C4 gamma-glutamyl transferase activity"/>
    <property type="evidence" value="ECO:0007669"/>
    <property type="project" value="UniProtKB-EC"/>
</dbReference>
<gene>
    <name evidence="2" type="primary">ywrD_1</name>
    <name evidence="2" type="ORF">Pla163_13620</name>
</gene>
<keyword evidence="2" id="KW-0012">Acyltransferase</keyword>
<dbReference type="InterPro" id="IPR029055">
    <property type="entry name" value="Ntn_hydrolases_N"/>
</dbReference>
<dbReference type="Pfam" id="PF01019">
    <property type="entry name" value="G_glu_transpept"/>
    <property type="match status" value="1"/>
</dbReference>
<dbReference type="Gene3D" id="3.60.20.40">
    <property type="match status" value="1"/>
</dbReference>
<keyword evidence="3" id="KW-1185">Reference proteome</keyword>
<evidence type="ECO:0000256" key="1">
    <source>
        <dbReference type="SAM" id="MobiDB-lite"/>
    </source>
</evidence>
<dbReference type="PANTHER" id="PTHR43881:SF1">
    <property type="entry name" value="GAMMA-GLUTAMYLTRANSPEPTIDASE (AFU_ORTHOLOGUE AFUA_4G13580)"/>
    <property type="match status" value="1"/>
</dbReference>
<dbReference type="InterPro" id="IPR052896">
    <property type="entry name" value="GGT-like_enzyme"/>
</dbReference>
<dbReference type="PRINTS" id="PR01210">
    <property type="entry name" value="GGTRANSPTASE"/>
</dbReference>
<dbReference type="Gene3D" id="1.10.246.130">
    <property type="match status" value="1"/>
</dbReference>
<dbReference type="SUPFAM" id="SSF56235">
    <property type="entry name" value="N-terminal nucleophile aminohydrolases (Ntn hydrolases)"/>
    <property type="match status" value="1"/>
</dbReference>
<evidence type="ECO:0000313" key="2">
    <source>
        <dbReference type="EMBL" id="QDU84255.1"/>
    </source>
</evidence>